<protein>
    <submittedName>
        <fullName evidence="3">Iron complex transport system substrate-binding protein</fullName>
    </submittedName>
</protein>
<organism evidence="3 4">
    <name type="scientific">Rhodovulum steppense</name>
    <dbReference type="NCBI Taxonomy" id="540251"/>
    <lineage>
        <taxon>Bacteria</taxon>
        <taxon>Pseudomonadati</taxon>
        <taxon>Pseudomonadota</taxon>
        <taxon>Alphaproteobacteria</taxon>
        <taxon>Rhodobacterales</taxon>
        <taxon>Paracoccaceae</taxon>
        <taxon>Rhodovulum</taxon>
    </lineage>
</organism>
<dbReference type="Proteomes" id="UP000295277">
    <property type="component" value="Unassembled WGS sequence"/>
</dbReference>
<keyword evidence="1" id="KW-0732">Signal</keyword>
<dbReference type="PANTHER" id="PTHR30535">
    <property type="entry name" value="VITAMIN B12-BINDING PROTEIN"/>
    <property type="match status" value="1"/>
</dbReference>
<accession>A0A4R1Z3D0</accession>
<feature type="domain" description="Fe/B12 periplasmic-binding" evidence="2">
    <location>
        <begin position="38"/>
        <end position="287"/>
    </location>
</feature>
<evidence type="ECO:0000259" key="2">
    <source>
        <dbReference type="PROSITE" id="PS50983"/>
    </source>
</evidence>
<keyword evidence="4" id="KW-1185">Reference proteome</keyword>
<comment type="caution">
    <text evidence="3">The sequence shown here is derived from an EMBL/GenBank/DDBJ whole genome shotgun (WGS) entry which is preliminary data.</text>
</comment>
<dbReference type="PANTHER" id="PTHR30535:SF34">
    <property type="entry name" value="MOLYBDATE-BINDING PROTEIN MOLA"/>
    <property type="match status" value="1"/>
</dbReference>
<dbReference type="Pfam" id="PF01497">
    <property type="entry name" value="Peripla_BP_2"/>
    <property type="match status" value="1"/>
</dbReference>
<dbReference type="InterPro" id="IPR054828">
    <property type="entry name" value="Vit_B12_bind_prot"/>
</dbReference>
<dbReference type="EMBL" id="SLVM01000001">
    <property type="protein sequence ID" value="TCM88168.1"/>
    <property type="molecule type" value="Genomic_DNA"/>
</dbReference>
<proteinExistence type="predicted"/>
<dbReference type="InterPro" id="IPR002491">
    <property type="entry name" value="ABC_transptr_periplasmic_BD"/>
</dbReference>
<evidence type="ECO:0000313" key="3">
    <source>
        <dbReference type="EMBL" id="TCM88168.1"/>
    </source>
</evidence>
<name>A0A4R1Z3D0_9RHOB</name>
<dbReference type="SUPFAM" id="SSF53807">
    <property type="entry name" value="Helical backbone' metal receptor"/>
    <property type="match status" value="1"/>
</dbReference>
<dbReference type="NCBIfam" id="NF038402">
    <property type="entry name" value="TroA_like"/>
    <property type="match status" value="1"/>
</dbReference>
<gene>
    <name evidence="3" type="ORF">EV216_101182</name>
</gene>
<dbReference type="InterPro" id="IPR050902">
    <property type="entry name" value="ABC_Transporter_SBP"/>
</dbReference>
<dbReference type="OrthoDB" id="1632039at2"/>
<dbReference type="AlphaFoldDB" id="A0A4R1Z3D0"/>
<reference evidence="3 4" key="1">
    <citation type="submission" date="2019-03" db="EMBL/GenBank/DDBJ databases">
        <title>Genomic Encyclopedia of Type Strains, Phase IV (KMG-IV): sequencing the most valuable type-strain genomes for metagenomic binning, comparative biology and taxonomic classification.</title>
        <authorList>
            <person name="Goeker M."/>
        </authorList>
    </citation>
    <scope>NUCLEOTIDE SEQUENCE [LARGE SCALE GENOMIC DNA]</scope>
    <source>
        <strain evidence="3 4">DSM 21153</strain>
    </source>
</reference>
<dbReference type="Gene3D" id="3.40.50.1980">
    <property type="entry name" value="Nitrogenase molybdenum iron protein domain"/>
    <property type="match status" value="2"/>
</dbReference>
<evidence type="ECO:0000313" key="4">
    <source>
        <dbReference type="Proteomes" id="UP000295277"/>
    </source>
</evidence>
<dbReference type="PROSITE" id="PS50983">
    <property type="entry name" value="FE_B12_PBP"/>
    <property type="match status" value="1"/>
</dbReference>
<evidence type="ECO:0000256" key="1">
    <source>
        <dbReference type="ARBA" id="ARBA00022729"/>
    </source>
</evidence>
<sequence length="287" mass="30129">MAPGALSSLACVRPSRLIPLAAALVLAGAAALAEAPRRVVSINLCTDQLAMLIAQPGQLVSVSRLAADPRSSAMAEAARAYPANRGGAEEILLLRPDLVLAGRFSDPATVSMLRRLGIAVEQFEITRRIDEIPGQILQAGRLLGHEDRAEALIAEFEARRAALAPAPGSRPVAAIFHPNGFTQGADTLSDDILAHAGFDNLAARLGRRGGGRLSLEDLVMADPDLLIVARPYPATSRAEEVVAHPALHATGAALHPEFTGPDWTCGTPLVLDAVARLAERRRALAGE</sequence>